<evidence type="ECO:0000256" key="5">
    <source>
        <dbReference type="SAM" id="Phobius"/>
    </source>
</evidence>
<dbReference type="Proteomes" id="UP000001542">
    <property type="component" value="Unassembled WGS sequence"/>
</dbReference>
<evidence type="ECO:0008006" key="8">
    <source>
        <dbReference type="Google" id="ProtNLM"/>
    </source>
</evidence>
<keyword evidence="7" id="KW-1185">Reference proteome</keyword>
<keyword evidence="4 5" id="KW-0472">Membrane</keyword>
<dbReference type="PANTHER" id="PTHR10687:SF2">
    <property type="entry name" value="SECRETORY CARRIER-ASSOCIATED MEMBRANE PROTEIN"/>
    <property type="match status" value="1"/>
</dbReference>
<dbReference type="GO" id="GO:0032588">
    <property type="term" value="C:trans-Golgi network membrane"/>
    <property type="evidence" value="ECO:0000318"/>
    <property type="project" value="GO_Central"/>
</dbReference>
<dbReference type="RefSeq" id="XP_001580313.1">
    <property type="nucleotide sequence ID" value="XM_001580263.1"/>
</dbReference>
<evidence type="ECO:0000256" key="4">
    <source>
        <dbReference type="ARBA" id="ARBA00023136"/>
    </source>
</evidence>
<evidence type="ECO:0000313" key="7">
    <source>
        <dbReference type="Proteomes" id="UP000001542"/>
    </source>
</evidence>
<evidence type="ECO:0000313" key="6">
    <source>
        <dbReference type="EMBL" id="EAY19327.1"/>
    </source>
</evidence>
<dbReference type="GO" id="GO:0055038">
    <property type="term" value="C:recycling endosome membrane"/>
    <property type="evidence" value="ECO:0000318"/>
    <property type="project" value="GO_Central"/>
</dbReference>
<sequence length="219" mass="25113">MDEQLPNPFDPSSYKIDDEILVGMTHELEKQPEENKPNFPSFWPLVYHNINTEIQQGFSFLVRMTYFTAVSITYCFFWTLLGSIFNFQIKDNKSSLGQDIIMSLSYCVIFPAALFYIQYYPLYVNLRDGKSIGGCILAQLFVVFFAGVTFTGFRGTGFIGIQYTLSAFANGSLINRIVGVVITVWEIFNFILEIIILIHMNEIEDSQGSLKKHNQEFEP</sequence>
<keyword evidence="3 5" id="KW-1133">Transmembrane helix</keyword>
<dbReference type="EMBL" id="DS113209">
    <property type="protein sequence ID" value="EAY19327.1"/>
    <property type="molecule type" value="Genomic_DNA"/>
</dbReference>
<evidence type="ECO:0000256" key="1">
    <source>
        <dbReference type="ARBA" id="ARBA00004141"/>
    </source>
</evidence>
<dbReference type="VEuPathDB" id="TrichDB:TVAG_452410"/>
<reference evidence="6" key="2">
    <citation type="journal article" date="2007" name="Science">
        <title>Draft genome sequence of the sexually transmitted pathogen Trichomonas vaginalis.</title>
        <authorList>
            <person name="Carlton J.M."/>
            <person name="Hirt R.P."/>
            <person name="Silva J.C."/>
            <person name="Delcher A.L."/>
            <person name="Schatz M."/>
            <person name="Zhao Q."/>
            <person name="Wortman J.R."/>
            <person name="Bidwell S.L."/>
            <person name="Alsmark U.C.M."/>
            <person name="Besteiro S."/>
            <person name="Sicheritz-Ponten T."/>
            <person name="Noel C.J."/>
            <person name="Dacks J.B."/>
            <person name="Foster P.G."/>
            <person name="Simillion C."/>
            <person name="Van de Peer Y."/>
            <person name="Miranda-Saavedra D."/>
            <person name="Barton G.J."/>
            <person name="Westrop G.D."/>
            <person name="Mueller S."/>
            <person name="Dessi D."/>
            <person name="Fiori P.L."/>
            <person name="Ren Q."/>
            <person name="Paulsen I."/>
            <person name="Zhang H."/>
            <person name="Bastida-Corcuera F.D."/>
            <person name="Simoes-Barbosa A."/>
            <person name="Brown M.T."/>
            <person name="Hayes R.D."/>
            <person name="Mukherjee M."/>
            <person name="Okumura C.Y."/>
            <person name="Schneider R."/>
            <person name="Smith A.J."/>
            <person name="Vanacova S."/>
            <person name="Villalvazo M."/>
            <person name="Haas B.J."/>
            <person name="Pertea M."/>
            <person name="Feldblyum T.V."/>
            <person name="Utterback T.R."/>
            <person name="Shu C.L."/>
            <person name="Osoegawa K."/>
            <person name="de Jong P.J."/>
            <person name="Hrdy I."/>
            <person name="Horvathova L."/>
            <person name="Zubacova Z."/>
            <person name="Dolezal P."/>
            <person name="Malik S.B."/>
            <person name="Logsdon J.M. Jr."/>
            <person name="Henze K."/>
            <person name="Gupta A."/>
            <person name="Wang C.C."/>
            <person name="Dunne R.L."/>
            <person name="Upcroft J.A."/>
            <person name="Upcroft P."/>
            <person name="White O."/>
            <person name="Salzberg S.L."/>
            <person name="Tang P."/>
            <person name="Chiu C.-H."/>
            <person name="Lee Y.-S."/>
            <person name="Embley T.M."/>
            <person name="Coombs G.H."/>
            <person name="Mottram J.C."/>
            <person name="Tachezy J."/>
            <person name="Fraser-Liggett C.M."/>
            <person name="Johnson P.J."/>
        </authorList>
    </citation>
    <scope>NUCLEOTIDE SEQUENCE [LARGE SCALE GENOMIC DNA]</scope>
    <source>
        <strain evidence="6">G3</strain>
    </source>
</reference>
<dbReference type="VEuPathDB" id="TrichDB:TVAGG3_0290440"/>
<comment type="subcellular location">
    <subcellularLocation>
        <location evidence="1">Membrane</location>
        <topology evidence="1">Multi-pass membrane protein</topology>
    </subcellularLocation>
</comment>
<dbReference type="KEGG" id="tva:5464852"/>
<reference evidence="6" key="1">
    <citation type="submission" date="2006-10" db="EMBL/GenBank/DDBJ databases">
        <authorList>
            <person name="Amadeo P."/>
            <person name="Zhao Q."/>
            <person name="Wortman J."/>
            <person name="Fraser-Liggett C."/>
            <person name="Carlton J."/>
        </authorList>
    </citation>
    <scope>NUCLEOTIDE SEQUENCE</scope>
    <source>
        <strain evidence="6">G3</strain>
    </source>
</reference>
<feature type="transmembrane region" description="Helical" evidence="5">
    <location>
        <begin position="66"/>
        <end position="87"/>
    </location>
</feature>
<dbReference type="InterPro" id="IPR007273">
    <property type="entry name" value="SCAMP"/>
</dbReference>
<protein>
    <recommendedName>
        <fullName evidence="8">Secretory carrier membrane protein</fullName>
    </recommendedName>
</protein>
<proteinExistence type="predicted"/>
<dbReference type="OrthoDB" id="242866at2759"/>
<evidence type="ECO:0000256" key="2">
    <source>
        <dbReference type="ARBA" id="ARBA00022692"/>
    </source>
</evidence>
<name>A2DJW3_TRIV3</name>
<dbReference type="AlphaFoldDB" id="A2DJW3"/>
<dbReference type="GO" id="GO:0015031">
    <property type="term" value="P:protein transport"/>
    <property type="evidence" value="ECO:0007669"/>
    <property type="project" value="InterPro"/>
</dbReference>
<feature type="transmembrane region" description="Helical" evidence="5">
    <location>
        <begin position="99"/>
        <end position="119"/>
    </location>
</feature>
<feature type="transmembrane region" description="Helical" evidence="5">
    <location>
        <begin position="173"/>
        <end position="200"/>
    </location>
</feature>
<dbReference type="PANTHER" id="PTHR10687">
    <property type="entry name" value="SECRETORY CARRIER-ASSOCIATED MEMBRANE PROTEIN SCAMP"/>
    <property type="match status" value="1"/>
</dbReference>
<dbReference type="Pfam" id="PF04144">
    <property type="entry name" value="SCAMP"/>
    <property type="match status" value="1"/>
</dbReference>
<gene>
    <name evidence="6" type="ORF">TVAG_452410</name>
</gene>
<organism evidence="6 7">
    <name type="scientific">Trichomonas vaginalis (strain ATCC PRA-98 / G3)</name>
    <dbReference type="NCBI Taxonomy" id="412133"/>
    <lineage>
        <taxon>Eukaryota</taxon>
        <taxon>Metamonada</taxon>
        <taxon>Parabasalia</taxon>
        <taxon>Trichomonadida</taxon>
        <taxon>Trichomonadidae</taxon>
        <taxon>Trichomonas</taxon>
    </lineage>
</organism>
<evidence type="ECO:0000256" key="3">
    <source>
        <dbReference type="ARBA" id="ARBA00022989"/>
    </source>
</evidence>
<keyword evidence="2 5" id="KW-0812">Transmembrane</keyword>
<accession>A2DJW3</accession>
<dbReference type="InParanoid" id="A2DJW3"/>
<feature type="transmembrane region" description="Helical" evidence="5">
    <location>
        <begin position="131"/>
        <end position="153"/>
    </location>
</feature>